<sequence>MEGDHFLTDFSCEENPAFLASKSEVVDDDTSHNTIDIYYDPALQEEHVRVLLEKEIDFGFKNNDEGFVKWIEFRDDRLQAIKWILKNRAVHGFQFRTAFLSIMYFDQFISKRSFKGNKTTWLRTLSVACLSLAAKMEEQRNPLLSEYKVEDCIIERRWISQMELAVLSTLKWRMDPITPFAFIDYFIKRFHFNKEYPLETKYNIIEGFLIYLTRVINVMQHRPSVLAAAATIMAYDHQLTRAGLEAKIKSFPTLKLLEIEDVCSIYEILQEKEDNVKSTRPRDFSPADWSSGSDSARETVIS</sequence>
<evidence type="ECO:0000256" key="4">
    <source>
        <dbReference type="ARBA" id="ARBA00032263"/>
    </source>
</evidence>
<dbReference type="AlphaFoldDB" id="A0A2P6Q0W3"/>
<dbReference type="Gramene" id="PRQ27830">
    <property type="protein sequence ID" value="PRQ27830"/>
    <property type="gene ID" value="RchiOBHm_Chr6g0309481"/>
</dbReference>
<evidence type="ECO:0000259" key="6">
    <source>
        <dbReference type="Pfam" id="PF00134"/>
    </source>
</evidence>
<keyword evidence="2" id="KW-0132">Cell division</keyword>
<keyword evidence="3" id="KW-0131">Cell cycle</keyword>
<reference evidence="7 8" key="1">
    <citation type="journal article" date="2018" name="Nat. Genet.">
        <title>The Rosa genome provides new insights in the design of modern roses.</title>
        <authorList>
            <person name="Bendahmane M."/>
        </authorList>
    </citation>
    <scope>NUCLEOTIDE SEQUENCE [LARGE SCALE GENOMIC DNA]</scope>
    <source>
        <strain evidence="8">cv. Old Blush</strain>
    </source>
</reference>
<protein>
    <recommendedName>
        <fullName evidence="4">B-like cyclin</fullName>
    </recommendedName>
</protein>
<dbReference type="Proteomes" id="UP000238479">
    <property type="component" value="Chromosome 6"/>
</dbReference>
<evidence type="ECO:0000313" key="7">
    <source>
        <dbReference type="EMBL" id="PRQ27830.1"/>
    </source>
</evidence>
<proteinExistence type="predicted"/>
<dbReference type="SUPFAM" id="SSF47954">
    <property type="entry name" value="Cyclin-like"/>
    <property type="match status" value="1"/>
</dbReference>
<evidence type="ECO:0000256" key="2">
    <source>
        <dbReference type="ARBA" id="ARBA00022618"/>
    </source>
</evidence>
<evidence type="ECO:0000256" key="1">
    <source>
        <dbReference type="ARBA" id="ARBA00011177"/>
    </source>
</evidence>
<accession>A0A2P6Q0W3</accession>
<dbReference type="EMBL" id="PDCK01000044">
    <property type="protein sequence ID" value="PRQ27830.1"/>
    <property type="molecule type" value="Genomic_DNA"/>
</dbReference>
<dbReference type="Gene3D" id="1.10.472.10">
    <property type="entry name" value="Cyclin-like"/>
    <property type="match status" value="2"/>
</dbReference>
<dbReference type="InterPro" id="IPR039361">
    <property type="entry name" value="Cyclin"/>
</dbReference>
<dbReference type="GO" id="GO:0051301">
    <property type="term" value="P:cell division"/>
    <property type="evidence" value="ECO:0007669"/>
    <property type="project" value="UniProtKB-KW"/>
</dbReference>
<feature type="domain" description="Cyclin N-terminal" evidence="6">
    <location>
        <begin position="76"/>
        <end position="174"/>
    </location>
</feature>
<dbReference type="InterPro" id="IPR036915">
    <property type="entry name" value="Cyclin-like_sf"/>
</dbReference>
<dbReference type="Pfam" id="PF00134">
    <property type="entry name" value="Cyclin_N"/>
    <property type="match status" value="1"/>
</dbReference>
<organism evidence="7 8">
    <name type="scientific">Rosa chinensis</name>
    <name type="common">China rose</name>
    <dbReference type="NCBI Taxonomy" id="74649"/>
    <lineage>
        <taxon>Eukaryota</taxon>
        <taxon>Viridiplantae</taxon>
        <taxon>Streptophyta</taxon>
        <taxon>Embryophyta</taxon>
        <taxon>Tracheophyta</taxon>
        <taxon>Spermatophyta</taxon>
        <taxon>Magnoliopsida</taxon>
        <taxon>eudicotyledons</taxon>
        <taxon>Gunneridae</taxon>
        <taxon>Pentapetalae</taxon>
        <taxon>rosids</taxon>
        <taxon>fabids</taxon>
        <taxon>Rosales</taxon>
        <taxon>Rosaceae</taxon>
        <taxon>Rosoideae</taxon>
        <taxon>Rosoideae incertae sedis</taxon>
        <taxon>Rosa</taxon>
    </lineage>
</organism>
<dbReference type="OrthoDB" id="306099at2759"/>
<evidence type="ECO:0000256" key="5">
    <source>
        <dbReference type="SAM" id="MobiDB-lite"/>
    </source>
</evidence>
<dbReference type="STRING" id="74649.A0A2P6Q0W3"/>
<dbReference type="CDD" id="cd20544">
    <property type="entry name" value="CYCLIN_AtCycD-like_rpt2"/>
    <property type="match status" value="1"/>
</dbReference>
<gene>
    <name evidence="7" type="ORF">RchiOBHm_Chr6g0309481</name>
</gene>
<evidence type="ECO:0000313" key="8">
    <source>
        <dbReference type="Proteomes" id="UP000238479"/>
    </source>
</evidence>
<keyword evidence="8" id="KW-1185">Reference proteome</keyword>
<feature type="compositionally biased region" description="Basic and acidic residues" evidence="5">
    <location>
        <begin position="275"/>
        <end position="285"/>
    </location>
</feature>
<feature type="region of interest" description="Disordered" evidence="5">
    <location>
        <begin position="275"/>
        <end position="302"/>
    </location>
</feature>
<comment type="caution">
    <text evidence="7">The sequence shown here is derived from an EMBL/GenBank/DDBJ whole genome shotgun (WGS) entry which is preliminary data.</text>
</comment>
<evidence type="ECO:0000256" key="3">
    <source>
        <dbReference type="ARBA" id="ARBA00023306"/>
    </source>
</evidence>
<name>A0A2P6Q0W3_ROSCH</name>
<dbReference type="PANTHER" id="PTHR10177">
    <property type="entry name" value="CYCLINS"/>
    <property type="match status" value="1"/>
</dbReference>
<dbReference type="InterPro" id="IPR006671">
    <property type="entry name" value="Cyclin_N"/>
</dbReference>
<comment type="subunit">
    <text evidence="1">Interacts with the CDC2 protein kinase to form a serine/threonine kinase holoenzyme complex also known as maturation promoting factor (MPF). The cyclin subunit imparts substrate specificity to the complex.</text>
</comment>